<sequence length="558" mass="61812">MCRSGTPIGRVGEESYPHSVQIISKYPIPLGTYIAIPFEAYEISANERKQYCAIGVISLTAYRKLIPTSPTFIASSTQLGIDDENLRYSPSRARIFANIVGDRIETPSVPPNPDAEVYLAPSEILARMFTITSAGSIRIGHVIGRSDVEVKVNVNVLTKHLFITGTTGSGKSNAVAILAERIAGIGGTAIIFDVHGEYINMTTSSPDINIHVIDFKFNPLKIPPKVLAKMIIPEAGATRQRALTSNALQIANTILSKFIEKYGVSEDLMKAIMGKSEEVKRILNPHSISVEDLVKNITVDEDLNENIIEIYKNIIILLFRKFYARDDSAAKAQAKVEEFFDNIPLNFASSSLTDLLRPSSIFVVNASDLSDEQKDYCLKIILDEMLNYTRHRLAMGRPHPVIIFIEESHRFLSATRSTVSKSSIERVAREGRKFGVSLAIVSQRPRNLDPNTVSQVQNFIFMKLVQEEDQRFVMNVSDMLTEDVALSLSALNTGEAIIIGEWVGRFPIYAKIDRHTGKKLGASLDIASIWLSTKSNQNAIKSLAASSNEVYKELSNIM</sequence>
<gene>
    <name evidence="6" type="ORF">ENO26_00820</name>
</gene>
<organism evidence="6">
    <name type="scientific">Ignisphaera aggregans</name>
    <dbReference type="NCBI Taxonomy" id="334771"/>
    <lineage>
        <taxon>Archaea</taxon>
        <taxon>Thermoproteota</taxon>
        <taxon>Thermoprotei</taxon>
        <taxon>Desulfurococcales</taxon>
        <taxon>Desulfurococcaceae</taxon>
        <taxon>Ignisphaera</taxon>
    </lineage>
</organism>
<dbReference type="PANTHER" id="PTHR42957:SF1">
    <property type="entry name" value="HELICASE MJ1565-RELATED"/>
    <property type="match status" value="1"/>
</dbReference>
<dbReference type="InterPro" id="IPR008571">
    <property type="entry name" value="HerA-like"/>
</dbReference>
<protein>
    <submittedName>
        <fullName evidence="6">ATP-binding protein</fullName>
    </submittedName>
</protein>
<dbReference type="PANTHER" id="PTHR42957">
    <property type="entry name" value="HELICASE MJ1565-RELATED"/>
    <property type="match status" value="1"/>
</dbReference>
<keyword evidence="6" id="KW-0067">ATP-binding</keyword>
<evidence type="ECO:0000313" key="6">
    <source>
        <dbReference type="EMBL" id="HEM66114.1"/>
    </source>
</evidence>
<evidence type="ECO:0000256" key="2">
    <source>
        <dbReference type="ARBA" id="ARBA00034617"/>
    </source>
</evidence>
<dbReference type="Pfam" id="PF01935">
    <property type="entry name" value="DUF87"/>
    <property type="match status" value="1"/>
</dbReference>
<dbReference type="EMBL" id="DSEU01000004">
    <property type="protein sequence ID" value="HEM66114.1"/>
    <property type="molecule type" value="Genomic_DNA"/>
</dbReference>
<dbReference type="AlphaFoldDB" id="A0A7J2U017"/>
<reference evidence="6" key="1">
    <citation type="journal article" date="2020" name="mSystems">
        <title>Genome- and Community-Level Interaction Insights into Carbon Utilization and Element Cycling Functions of Hydrothermarchaeota in Hydrothermal Sediment.</title>
        <authorList>
            <person name="Zhou Z."/>
            <person name="Liu Y."/>
            <person name="Xu W."/>
            <person name="Pan J."/>
            <person name="Luo Z.H."/>
            <person name="Li M."/>
        </authorList>
    </citation>
    <scope>NUCLEOTIDE SEQUENCE [LARGE SCALE GENOMIC DNA]</scope>
    <source>
        <strain evidence="6">SpSt-125</strain>
    </source>
</reference>
<accession>A0A7J2U017</accession>
<evidence type="ECO:0000256" key="1">
    <source>
        <dbReference type="ARBA" id="ARBA00007816"/>
    </source>
</evidence>
<comment type="similarity">
    <text evidence="1">Belongs to the HerA family.</text>
</comment>
<comment type="caution">
    <text evidence="6">The sequence shown here is derived from an EMBL/GenBank/DDBJ whole genome shotgun (WGS) entry which is preliminary data.</text>
</comment>
<comment type="catalytic activity">
    <reaction evidence="2">
        <text>Couples ATP hydrolysis with the unwinding of duplex DNA by translocating in the 3'-5' direction.</text>
        <dbReference type="EC" id="5.6.2.4"/>
    </reaction>
</comment>
<dbReference type="GO" id="GO:0043139">
    <property type="term" value="F:5'-3' DNA helicase activity"/>
    <property type="evidence" value="ECO:0007669"/>
    <property type="project" value="UniProtKB-EC"/>
</dbReference>
<evidence type="ECO:0000256" key="4">
    <source>
        <dbReference type="ARBA" id="ARBA00048988"/>
    </source>
</evidence>
<dbReference type="InterPro" id="IPR027417">
    <property type="entry name" value="P-loop_NTPase"/>
</dbReference>
<dbReference type="InterPro" id="IPR002789">
    <property type="entry name" value="HerA_central"/>
</dbReference>
<dbReference type="SUPFAM" id="SSF52540">
    <property type="entry name" value="P-loop containing nucleoside triphosphate hydrolases"/>
    <property type="match status" value="1"/>
</dbReference>
<name>A0A7J2U017_9CREN</name>
<dbReference type="Gene3D" id="3.40.50.300">
    <property type="entry name" value="P-loop containing nucleotide triphosphate hydrolases"/>
    <property type="match status" value="2"/>
</dbReference>
<comment type="catalytic activity">
    <reaction evidence="3">
        <text>ATP + H2O = ADP + phosphate + H(+)</text>
        <dbReference type="Rhea" id="RHEA:13065"/>
        <dbReference type="ChEBI" id="CHEBI:15377"/>
        <dbReference type="ChEBI" id="CHEBI:15378"/>
        <dbReference type="ChEBI" id="CHEBI:30616"/>
        <dbReference type="ChEBI" id="CHEBI:43474"/>
        <dbReference type="ChEBI" id="CHEBI:456216"/>
        <dbReference type="EC" id="5.6.2.3"/>
    </reaction>
</comment>
<keyword evidence="6" id="KW-0547">Nucleotide-binding</keyword>
<proteinExistence type="inferred from homology"/>
<evidence type="ECO:0000256" key="3">
    <source>
        <dbReference type="ARBA" id="ARBA00048954"/>
    </source>
</evidence>
<evidence type="ECO:0000259" key="5">
    <source>
        <dbReference type="Pfam" id="PF01935"/>
    </source>
</evidence>
<dbReference type="GO" id="GO:0043138">
    <property type="term" value="F:3'-5' DNA helicase activity"/>
    <property type="evidence" value="ECO:0007669"/>
    <property type="project" value="UniProtKB-EC"/>
</dbReference>
<dbReference type="GO" id="GO:0005524">
    <property type="term" value="F:ATP binding"/>
    <property type="evidence" value="ECO:0007669"/>
    <property type="project" value="UniProtKB-KW"/>
</dbReference>
<feature type="domain" description="Helicase HerA central" evidence="5">
    <location>
        <begin position="137"/>
        <end position="384"/>
    </location>
</feature>
<comment type="catalytic activity">
    <reaction evidence="4">
        <text>ATP + H2O = ADP + phosphate + H(+)</text>
        <dbReference type="Rhea" id="RHEA:13065"/>
        <dbReference type="ChEBI" id="CHEBI:15377"/>
        <dbReference type="ChEBI" id="CHEBI:15378"/>
        <dbReference type="ChEBI" id="CHEBI:30616"/>
        <dbReference type="ChEBI" id="CHEBI:43474"/>
        <dbReference type="ChEBI" id="CHEBI:456216"/>
        <dbReference type="EC" id="5.6.2.4"/>
    </reaction>
</comment>